<organism evidence="2 3">
    <name type="scientific">Cucurbitaria berberidis CBS 394.84</name>
    <dbReference type="NCBI Taxonomy" id="1168544"/>
    <lineage>
        <taxon>Eukaryota</taxon>
        <taxon>Fungi</taxon>
        <taxon>Dikarya</taxon>
        <taxon>Ascomycota</taxon>
        <taxon>Pezizomycotina</taxon>
        <taxon>Dothideomycetes</taxon>
        <taxon>Pleosporomycetidae</taxon>
        <taxon>Pleosporales</taxon>
        <taxon>Pleosporineae</taxon>
        <taxon>Cucurbitariaceae</taxon>
        <taxon>Cucurbitaria</taxon>
    </lineage>
</organism>
<proteinExistence type="predicted"/>
<name>A0A9P4GK06_9PLEO</name>
<comment type="caution">
    <text evidence="2">The sequence shown here is derived from an EMBL/GenBank/DDBJ whole genome shotgun (WGS) entry which is preliminary data.</text>
</comment>
<feature type="compositionally biased region" description="Polar residues" evidence="1">
    <location>
        <begin position="1"/>
        <end position="14"/>
    </location>
</feature>
<reference evidence="2" key="1">
    <citation type="submission" date="2020-01" db="EMBL/GenBank/DDBJ databases">
        <authorList>
            <consortium name="DOE Joint Genome Institute"/>
            <person name="Haridas S."/>
            <person name="Albert R."/>
            <person name="Binder M."/>
            <person name="Bloem J."/>
            <person name="Labutti K."/>
            <person name="Salamov A."/>
            <person name="Andreopoulos B."/>
            <person name="Baker S.E."/>
            <person name="Barry K."/>
            <person name="Bills G."/>
            <person name="Bluhm B.H."/>
            <person name="Cannon C."/>
            <person name="Castanera R."/>
            <person name="Culley D.E."/>
            <person name="Daum C."/>
            <person name="Ezra D."/>
            <person name="Gonzalez J.B."/>
            <person name="Henrissat B."/>
            <person name="Kuo A."/>
            <person name="Liang C."/>
            <person name="Lipzen A."/>
            <person name="Lutzoni F."/>
            <person name="Magnuson J."/>
            <person name="Mondo S."/>
            <person name="Nolan M."/>
            <person name="Ohm R."/>
            <person name="Pangilinan J."/>
            <person name="Park H.-J."/>
            <person name="Ramirez L."/>
            <person name="Alfaro M."/>
            <person name="Sun H."/>
            <person name="Tritt A."/>
            <person name="Yoshinaga Y."/>
            <person name="Zwiers L.-H."/>
            <person name="Turgeon B.G."/>
            <person name="Goodwin S.B."/>
            <person name="Spatafora J.W."/>
            <person name="Crous P.W."/>
            <person name="Grigoriev I.V."/>
        </authorList>
    </citation>
    <scope>NUCLEOTIDE SEQUENCE</scope>
    <source>
        <strain evidence="2">CBS 394.84</strain>
    </source>
</reference>
<feature type="compositionally biased region" description="Acidic residues" evidence="1">
    <location>
        <begin position="158"/>
        <end position="168"/>
    </location>
</feature>
<dbReference type="RefSeq" id="XP_040789083.1">
    <property type="nucleotide sequence ID" value="XM_040931939.1"/>
</dbReference>
<sequence>MQNASEPQSSAPNTTDKELLNQEVSLPRPPQPIAAISKAHQFKAPARKDAAHLDNNWSAASWRGHSNRHEMLALLQEAGVDISILINHDTTRVTDFIIERRKQREADGIIPPQTVRLSKIDNTKPFGGWDENDETKNAKGKKRARQGTGGRRLASGTTEDEADDEEESQISLATTRSYLLAIKKQALLNINHEIMGFLDDPEQSTTSPPSSPIIHPPRGDTILIIDNAPLISYKAQIAIRKILHHRENIRYWDRQHNDCNKGKDKEYLQERELYHDYALEVISEVILSMGMGDGKAGELHQGVVRLVMDIFCLEVKDKRDG</sequence>
<evidence type="ECO:0000256" key="1">
    <source>
        <dbReference type="SAM" id="MobiDB-lite"/>
    </source>
</evidence>
<evidence type="ECO:0000313" key="3">
    <source>
        <dbReference type="Proteomes" id="UP000800039"/>
    </source>
</evidence>
<dbReference type="GeneID" id="63849191"/>
<protein>
    <submittedName>
        <fullName evidence="2">Uncharacterized protein</fullName>
    </submittedName>
</protein>
<dbReference type="Proteomes" id="UP000800039">
    <property type="component" value="Unassembled WGS sequence"/>
</dbReference>
<accession>A0A9P4GK06</accession>
<feature type="region of interest" description="Disordered" evidence="1">
    <location>
        <begin position="111"/>
        <end position="168"/>
    </location>
</feature>
<dbReference type="EMBL" id="ML976616">
    <property type="protein sequence ID" value="KAF1846520.1"/>
    <property type="molecule type" value="Genomic_DNA"/>
</dbReference>
<gene>
    <name evidence="2" type="ORF">K460DRAFT_356185</name>
</gene>
<feature type="region of interest" description="Disordered" evidence="1">
    <location>
        <begin position="1"/>
        <end position="30"/>
    </location>
</feature>
<keyword evidence="3" id="KW-1185">Reference proteome</keyword>
<evidence type="ECO:0000313" key="2">
    <source>
        <dbReference type="EMBL" id="KAF1846520.1"/>
    </source>
</evidence>
<dbReference type="AlphaFoldDB" id="A0A9P4GK06"/>